<comment type="similarity">
    <text evidence="2 6">Belongs to the trans-sulfuration enzymes family.</text>
</comment>
<dbReference type="HOGENOM" id="CLU_018986_4_2_10"/>
<dbReference type="FunFam" id="3.40.640.10:FF:000035">
    <property type="entry name" value="O-succinylhomoserine sulfhydrylase"/>
    <property type="match status" value="1"/>
</dbReference>
<dbReference type="InterPro" id="IPR015424">
    <property type="entry name" value="PyrdxlP-dep_Trfase"/>
</dbReference>
<reference evidence="7 8" key="1">
    <citation type="submission" date="2013-08" db="EMBL/GenBank/DDBJ databases">
        <authorList>
            <person name="Weinstock G."/>
            <person name="Sodergren E."/>
            <person name="Wylie T."/>
            <person name="Fulton L."/>
            <person name="Fulton R."/>
            <person name="Fronick C."/>
            <person name="O'Laughlin M."/>
            <person name="Godfrey J."/>
            <person name="Miner T."/>
            <person name="Herter B."/>
            <person name="Appelbaum E."/>
            <person name="Cordes M."/>
            <person name="Lek S."/>
            <person name="Wollam A."/>
            <person name="Pepin K.H."/>
            <person name="Palsikar V.B."/>
            <person name="Mitreva M."/>
            <person name="Wilson R.K."/>
        </authorList>
    </citation>
    <scope>NUCLEOTIDE SEQUENCE [LARGE SCALE GENOMIC DNA]</scope>
    <source>
        <strain evidence="7 8">ATCC 15930</strain>
    </source>
</reference>
<dbReference type="InterPro" id="IPR015422">
    <property type="entry name" value="PyrdxlP-dep_Trfase_small"/>
</dbReference>
<evidence type="ECO:0000313" key="8">
    <source>
        <dbReference type="Proteomes" id="UP000027442"/>
    </source>
</evidence>
<comment type="caution">
    <text evidence="7">The sequence shown here is derived from an EMBL/GenBank/DDBJ whole genome shotgun (WGS) entry which is preliminary data.</text>
</comment>
<name>A0A069QKS6_HOYLO</name>
<dbReference type="CDD" id="cd00614">
    <property type="entry name" value="CGS_like"/>
    <property type="match status" value="1"/>
</dbReference>
<dbReference type="PATRIC" id="fig|1122985.7.peg.552"/>
<dbReference type="Proteomes" id="UP000027442">
    <property type="component" value="Unassembled WGS sequence"/>
</dbReference>
<evidence type="ECO:0000313" key="7">
    <source>
        <dbReference type="EMBL" id="KDR53410.1"/>
    </source>
</evidence>
<dbReference type="GO" id="GO:0030170">
    <property type="term" value="F:pyridoxal phosphate binding"/>
    <property type="evidence" value="ECO:0007669"/>
    <property type="project" value="InterPro"/>
</dbReference>
<dbReference type="Gene3D" id="3.90.1150.10">
    <property type="entry name" value="Aspartate Aminotransferase, domain 1"/>
    <property type="match status" value="1"/>
</dbReference>
<dbReference type="RefSeq" id="WP_018968118.1">
    <property type="nucleotide sequence ID" value="NZ_KB899221.1"/>
</dbReference>
<feature type="modified residue" description="N6-(pyridoxal phosphate)lysine" evidence="5">
    <location>
        <position position="204"/>
    </location>
</feature>
<evidence type="ECO:0000256" key="5">
    <source>
        <dbReference type="PIRSR" id="PIRSR001434-2"/>
    </source>
</evidence>
<evidence type="ECO:0000256" key="1">
    <source>
        <dbReference type="ARBA" id="ARBA00001933"/>
    </source>
</evidence>
<sequence length="423" mass="46478">MKKQTLCVQAGWEPKNGEPRVLPIIQSTTFKYDNTEEMAMLFDLKKEGYFYTRLQNPTNDAVAKKIAALEGGVAAVLTSSGQAANFYAVFNICEAGDHFVTSSEIYGGTFNLFAVTLKKLGIDCTFVHPDASDDEIQAAFRPNTKLLFGETISNPSCTVLDIEKFARIAHRNGVPLIMDNTFATPINCNPFEWGCDIVTHSTTKYMDGHATSVGGVVVDSGNFNWDANAEKFAGLCTPDASYHGLTYTKAFGKMAYITKMVVQLMRDLGSTPGPQNSFLLNIGLETLHLRMRQHCQNAQTVAEFLHNDPHVAWVHYCGLKDDANHEKAKKYLPNGSCGVLSFGLKGDRATAVKWMDALKMIAIVTHVADARTCVLHPASHTHRQLSDEQLREAGVSPGLIRLSVGIEDVEDILADIKQALEKI</sequence>
<dbReference type="GO" id="GO:0006535">
    <property type="term" value="P:cysteine biosynthetic process from serine"/>
    <property type="evidence" value="ECO:0007669"/>
    <property type="project" value="TreeGrafter"/>
</dbReference>
<dbReference type="EMBL" id="JNGW01000016">
    <property type="protein sequence ID" value="KDR53410.1"/>
    <property type="molecule type" value="Genomic_DNA"/>
</dbReference>
<comment type="cofactor">
    <cofactor evidence="1 6">
        <name>pyridoxal 5'-phosphate</name>
        <dbReference type="ChEBI" id="CHEBI:597326"/>
    </cofactor>
</comment>
<keyword evidence="4 5" id="KW-0663">Pyridoxal phosphate</keyword>
<organism evidence="7 8">
    <name type="scientific">Hoylesella loescheii DSM 19665 = JCM 12249 = ATCC 15930</name>
    <dbReference type="NCBI Taxonomy" id="1122985"/>
    <lineage>
        <taxon>Bacteria</taxon>
        <taxon>Pseudomonadati</taxon>
        <taxon>Bacteroidota</taxon>
        <taxon>Bacteroidia</taxon>
        <taxon>Bacteroidales</taxon>
        <taxon>Prevotellaceae</taxon>
        <taxon>Hoylesella</taxon>
    </lineage>
</organism>
<keyword evidence="8" id="KW-1185">Reference proteome</keyword>
<dbReference type="GO" id="GO:0071269">
    <property type="term" value="P:L-homocysteine biosynthetic process"/>
    <property type="evidence" value="ECO:0007669"/>
    <property type="project" value="TreeGrafter"/>
</dbReference>
<accession>A0A069QKS6</accession>
<dbReference type="InterPro" id="IPR006235">
    <property type="entry name" value="OAc-hSer/O-AcSer_sulfhydrylase"/>
</dbReference>
<dbReference type="GO" id="GO:0004124">
    <property type="term" value="F:cysteine synthase activity"/>
    <property type="evidence" value="ECO:0007669"/>
    <property type="project" value="TreeGrafter"/>
</dbReference>
<dbReference type="GO" id="GO:0003961">
    <property type="term" value="F:O-acetylhomoserine aminocarboxypropyltransferase activity"/>
    <property type="evidence" value="ECO:0007669"/>
    <property type="project" value="TreeGrafter"/>
</dbReference>
<dbReference type="PIRSF" id="PIRSF001434">
    <property type="entry name" value="CGS"/>
    <property type="match status" value="1"/>
</dbReference>
<keyword evidence="3 7" id="KW-0808">Transferase</keyword>
<evidence type="ECO:0000256" key="4">
    <source>
        <dbReference type="ARBA" id="ARBA00022898"/>
    </source>
</evidence>
<dbReference type="AlphaFoldDB" id="A0A069QKS6"/>
<dbReference type="InterPro" id="IPR015421">
    <property type="entry name" value="PyrdxlP-dep_Trfase_major"/>
</dbReference>
<evidence type="ECO:0000256" key="2">
    <source>
        <dbReference type="ARBA" id="ARBA00009077"/>
    </source>
</evidence>
<proteinExistence type="inferred from homology"/>
<dbReference type="GO" id="GO:0005737">
    <property type="term" value="C:cytoplasm"/>
    <property type="evidence" value="ECO:0007669"/>
    <property type="project" value="TreeGrafter"/>
</dbReference>
<dbReference type="SUPFAM" id="SSF53383">
    <property type="entry name" value="PLP-dependent transferases"/>
    <property type="match status" value="1"/>
</dbReference>
<protein>
    <submittedName>
        <fullName evidence="7">O-acetylhomoserine aminocarboxypropyltransferase</fullName>
    </submittedName>
</protein>
<gene>
    <name evidence="7" type="ORF">HMPREF1991_00528</name>
</gene>
<dbReference type="eggNOG" id="COG2873">
    <property type="taxonomic scope" value="Bacteria"/>
</dbReference>
<dbReference type="PANTHER" id="PTHR43797:SF3">
    <property type="entry name" value="O-ACETYLHOMOSERINE SULFHYDRYLASE"/>
    <property type="match status" value="1"/>
</dbReference>
<evidence type="ECO:0000256" key="6">
    <source>
        <dbReference type="RuleBase" id="RU362118"/>
    </source>
</evidence>
<dbReference type="Gene3D" id="3.40.640.10">
    <property type="entry name" value="Type I PLP-dependent aspartate aminotransferase-like (Major domain)"/>
    <property type="match status" value="1"/>
</dbReference>
<dbReference type="InterPro" id="IPR000277">
    <property type="entry name" value="Cys/Met-Metab_PyrdxlP-dep_enz"/>
</dbReference>
<dbReference type="NCBIfam" id="TIGR01326">
    <property type="entry name" value="OAH_OAS_sulfhy"/>
    <property type="match status" value="1"/>
</dbReference>
<dbReference type="PANTHER" id="PTHR43797">
    <property type="entry name" value="HOMOCYSTEINE/CYSTEINE SYNTHASE"/>
    <property type="match status" value="1"/>
</dbReference>
<dbReference type="GO" id="GO:0019346">
    <property type="term" value="P:transsulfuration"/>
    <property type="evidence" value="ECO:0007669"/>
    <property type="project" value="InterPro"/>
</dbReference>
<evidence type="ECO:0000256" key="3">
    <source>
        <dbReference type="ARBA" id="ARBA00022679"/>
    </source>
</evidence>
<dbReference type="Pfam" id="PF01053">
    <property type="entry name" value="Cys_Met_Meta_PP"/>
    <property type="match status" value="1"/>
</dbReference>